<evidence type="ECO:0000313" key="5">
    <source>
        <dbReference type="Proteomes" id="UP000695007"/>
    </source>
</evidence>
<evidence type="ECO:0000256" key="2">
    <source>
        <dbReference type="ARBA" id="ARBA00022771"/>
    </source>
</evidence>
<evidence type="ECO:0000256" key="3">
    <source>
        <dbReference type="ARBA" id="ARBA00022833"/>
    </source>
</evidence>
<keyword evidence="2" id="KW-0863">Zinc-finger</keyword>
<feature type="domain" description="RPA-interacting protein C-terminal" evidence="4">
    <location>
        <begin position="139"/>
        <end position="215"/>
    </location>
</feature>
<evidence type="ECO:0000259" key="4">
    <source>
        <dbReference type="Pfam" id="PF14768"/>
    </source>
</evidence>
<name>A0AAJ6YSF8_9HYME</name>
<protein>
    <submittedName>
        <fullName evidence="6">RPA-interacting protein</fullName>
    </submittedName>
</protein>
<dbReference type="GO" id="GO:0008270">
    <property type="term" value="F:zinc ion binding"/>
    <property type="evidence" value="ECO:0007669"/>
    <property type="project" value="UniProtKB-KW"/>
</dbReference>
<accession>A0AAJ6YSF8</accession>
<dbReference type="GO" id="GO:0006606">
    <property type="term" value="P:protein import into nucleus"/>
    <property type="evidence" value="ECO:0007669"/>
    <property type="project" value="TreeGrafter"/>
</dbReference>
<sequence>MSGQDFHSNNLMRLKNVNAAKKIKNGSPKIREILRQRCRQRILERRNDLFMNRRFAITNNNQEINNALKGIVHEELKNILCTEIAKMQNILIDKKEAFATKDQVLEIEEVMEEQWMIEEYDKILWEQKQILSMFVYDLLCPICLKHLLQEISNFVVCECGFKLPVQIGLQGLKENIQTQVTSHSASCLDIPKFSAFCEDDNISLYFSCNSCNVFALV</sequence>
<keyword evidence="5" id="KW-1185">Reference proteome</keyword>
<dbReference type="CTD" id="34351"/>
<dbReference type="GeneID" id="105366632"/>
<dbReference type="GO" id="GO:0005634">
    <property type="term" value="C:nucleus"/>
    <property type="evidence" value="ECO:0007669"/>
    <property type="project" value="TreeGrafter"/>
</dbReference>
<organism evidence="5 6">
    <name type="scientific">Ceratosolen solmsi marchali</name>
    <dbReference type="NCBI Taxonomy" id="326594"/>
    <lineage>
        <taxon>Eukaryota</taxon>
        <taxon>Metazoa</taxon>
        <taxon>Ecdysozoa</taxon>
        <taxon>Arthropoda</taxon>
        <taxon>Hexapoda</taxon>
        <taxon>Insecta</taxon>
        <taxon>Pterygota</taxon>
        <taxon>Neoptera</taxon>
        <taxon>Endopterygota</taxon>
        <taxon>Hymenoptera</taxon>
        <taxon>Apocrita</taxon>
        <taxon>Proctotrupomorpha</taxon>
        <taxon>Chalcidoidea</taxon>
        <taxon>Agaonidae</taxon>
        <taxon>Agaoninae</taxon>
        <taxon>Ceratosolen</taxon>
    </lineage>
</organism>
<dbReference type="InterPro" id="IPR028156">
    <property type="entry name" value="RIP"/>
</dbReference>
<reference evidence="6" key="1">
    <citation type="submission" date="2025-08" db="UniProtKB">
        <authorList>
            <consortium name="RefSeq"/>
        </authorList>
    </citation>
    <scope>IDENTIFICATION</scope>
</reference>
<proteinExistence type="predicted"/>
<dbReference type="Proteomes" id="UP000695007">
    <property type="component" value="Unplaced"/>
</dbReference>
<evidence type="ECO:0000256" key="1">
    <source>
        <dbReference type="ARBA" id="ARBA00022723"/>
    </source>
</evidence>
<dbReference type="PANTHER" id="PTHR31742:SF1">
    <property type="entry name" value="RPA-INTERACTING PROTEIN"/>
    <property type="match status" value="1"/>
</dbReference>
<dbReference type="Pfam" id="PF14768">
    <property type="entry name" value="RPA_interact_C"/>
    <property type="match status" value="1"/>
</dbReference>
<dbReference type="InterPro" id="IPR028159">
    <property type="entry name" value="RPA_interact_C_dom"/>
</dbReference>
<dbReference type="RefSeq" id="XP_011503437.1">
    <property type="nucleotide sequence ID" value="XM_011505135.1"/>
</dbReference>
<keyword evidence="1" id="KW-0479">Metal-binding</keyword>
<dbReference type="AlphaFoldDB" id="A0AAJ6YSF8"/>
<dbReference type="KEGG" id="csol:105366632"/>
<evidence type="ECO:0000313" key="6">
    <source>
        <dbReference type="RefSeq" id="XP_011503437.1"/>
    </source>
</evidence>
<dbReference type="PANTHER" id="PTHR31742">
    <property type="entry name" value="RPA-INTERACTING PROTEIN RPAIN"/>
    <property type="match status" value="1"/>
</dbReference>
<keyword evidence="3" id="KW-0862">Zinc</keyword>
<gene>
    <name evidence="6" type="primary">LOC105366632</name>
</gene>